<dbReference type="InterPro" id="IPR017500">
    <property type="entry name" value="Phage_infect_YhgE_N"/>
</dbReference>
<feature type="transmembrane region" description="Helical" evidence="5">
    <location>
        <begin position="21"/>
        <end position="41"/>
    </location>
</feature>
<organism evidence="7 8">
    <name type="scientific">Lancefieldella rimae</name>
    <dbReference type="NCBI Taxonomy" id="1383"/>
    <lineage>
        <taxon>Bacteria</taxon>
        <taxon>Bacillati</taxon>
        <taxon>Actinomycetota</taxon>
        <taxon>Coriobacteriia</taxon>
        <taxon>Coriobacteriales</taxon>
        <taxon>Atopobiaceae</taxon>
        <taxon>Lancefieldella</taxon>
    </lineage>
</organism>
<dbReference type="NCBIfam" id="TIGR03061">
    <property type="entry name" value="pip_yhgE_Nterm"/>
    <property type="match status" value="1"/>
</dbReference>
<evidence type="ECO:0000256" key="1">
    <source>
        <dbReference type="ARBA" id="ARBA00004141"/>
    </source>
</evidence>
<keyword evidence="3 5" id="KW-1133">Transmembrane helix</keyword>
<feature type="transmembrane region" description="Helical" evidence="5">
    <location>
        <begin position="696"/>
        <end position="713"/>
    </location>
</feature>
<dbReference type="Gene3D" id="3.40.1710.10">
    <property type="entry name" value="abc type-2 transporter like domain"/>
    <property type="match status" value="1"/>
</dbReference>
<evidence type="ECO:0000256" key="5">
    <source>
        <dbReference type="SAM" id="Phobius"/>
    </source>
</evidence>
<comment type="subcellular location">
    <subcellularLocation>
        <location evidence="1">Membrane</location>
        <topology evidence="1">Multi-pass membrane protein</topology>
    </subcellularLocation>
</comment>
<evidence type="ECO:0000256" key="2">
    <source>
        <dbReference type="ARBA" id="ARBA00022692"/>
    </source>
</evidence>
<gene>
    <name evidence="7" type="ORF">HXK26_01480</name>
</gene>
<dbReference type="GO" id="GO:0016020">
    <property type="term" value="C:membrane"/>
    <property type="evidence" value="ECO:0007669"/>
    <property type="project" value="UniProtKB-SubCell"/>
</dbReference>
<accession>A0A930W0Y8</accession>
<sequence length="734" mass="77601">MNSMKKIWTLFVHDVRSISHNVIALVVCVGLVVLPSLYAWLNIEGSWDPYGHTSELKIAVANDDEGYKSSLIPVNVNIGERAASKLRESTSINYIYTTHDDAMEGVRSGRYYAALIIPKDFSKNLLSGLGSDGKSNPGKAAAITYVSNEKIGAIAPLVTDKAAESARTQIESGFTDALTEVGAGVLGELSTSLDDPHLMNAAATLDASLERSISTLHTISEHIKLYGDLISSSQSIVSSTSDLMGSTNTAAQNASNALSSASDGTDALKAGALSAGNAVDSALASTVESFEALDVAIDSALDTASTTAAHTSSNLRALADKVGSVAQRYQSLLADIKNIQAALPSHLQSVLDAPIARIQGTIDTQQSLQERLSSTADAIDKGVSVSESDRAEIKSLVAQAKKDVASTQSELKSTLNDQLDSLSSALDGATSDTSAISASINETISQLKDVSSSTNKSLESIKEDLATAQKRIDSLADSLGTIHTSLSQALAGGDLVAVRRILSANSTDLASFISSPTQLERTAVYPVANNGSAMAGFYTTLSLWVGAIILVAMLLTGTDQSFSESIGAKPRHSYVSRLLVFSIFGFLQATLVGLGDLYYLGIQCIDPVRFMLTLWIASFVYVNIMYALTYAFGDVGKAVAVFLLVIQVAGSGGTFPIQMLPQSFQNVNALLPFVHTINAMHETIAGYYGNVWISEVAIQGTYLAGALLLGLVLRKPLVRANEWIAQKLESTKIM</sequence>
<evidence type="ECO:0000259" key="6">
    <source>
        <dbReference type="Pfam" id="PF12698"/>
    </source>
</evidence>
<feature type="transmembrane region" description="Helical" evidence="5">
    <location>
        <begin position="639"/>
        <end position="660"/>
    </location>
</feature>
<dbReference type="PANTHER" id="PTHR43077">
    <property type="entry name" value="TRANSPORT PERMEASE YVFS-RELATED"/>
    <property type="match status" value="1"/>
</dbReference>
<dbReference type="Proteomes" id="UP000698335">
    <property type="component" value="Unassembled WGS sequence"/>
</dbReference>
<dbReference type="AlphaFoldDB" id="A0A930W0Y8"/>
<dbReference type="Gene3D" id="1.10.287.1490">
    <property type="match status" value="1"/>
</dbReference>
<feature type="domain" description="ABC-2 type transporter transmembrane" evidence="6">
    <location>
        <begin position="367"/>
        <end position="708"/>
    </location>
</feature>
<feature type="transmembrane region" description="Helical" evidence="5">
    <location>
        <begin position="612"/>
        <end position="632"/>
    </location>
</feature>
<evidence type="ECO:0000256" key="4">
    <source>
        <dbReference type="ARBA" id="ARBA00023136"/>
    </source>
</evidence>
<keyword evidence="4 5" id="KW-0472">Membrane</keyword>
<keyword evidence="2 5" id="KW-0812">Transmembrane</keyword>
<feature type="transmembrane region" description="Helical" evidence="5">
    <location>
        <begin position="535"/>
        <end position="557"/>
    </location>
</feature>
<protein>
    <submittedName>
        <fullName evidence="7">YhgE/Pip domain-containing protein</fullName>
    </submittedName>
</protein>
<dbReference type="InterPro" id="IPR051328">
    <property type="entry name" value="T7SS_ABC-Transporter"/>
</dbReference>
<dbReference type="InterPro" id="IPR013525">
    <property type="entry name" value="ABC2_TM"/>
</dbReference>
<name>A0A930W0Y8_9ACTN</name>
<dbReference type="InterPro" id="IPR017501">
    <property type="entry name" value="Phage_infect_YhgE_C"/>
</dbReference>
<dbReference type="GO" id="GO:0140359">
    <property type="term" value="F:ABC-type transporter activity"/>
    <property type="evidence" value="ECO:0007669"/>
    <property type="project" value="InterPro"/>
</dbReference>
<reference evidence="7" key="1">
    <citation type="submission" date="2020-04" db="EMBL/GenBank/DDBJ databases">
        <title>Deep metagenomics examines the oral microbiome during advanced dental caries in children, revealing novel taxa and co-occurrences with host molecules.</title>
        <authorList>
            <person name="Baker J.L."/>
            <person name="Morton J.T."/>
            <person name="Dinis M."/>
            <person name="Alvarez R."/>
            <person name="Tran N.C."/>
            <person name="Knight R."/>
            <person name="Edlund A."/>
        </authorList>
    </citation>
    <scope>NUCLEOTIDE SEQUENCE</scope>
    <source>
        <strain evidence="7">JCVI_38_bin.5</strain>
    </source>
</reference>
<evidence type="ECO:0000256" key="3">
    <source>
        <dbReference type="ARBA" id="ARBA00022989"/>
    </source>
</evidence>
<dbReference type="Pfam" id="PF12698">
    <property type="entry name" value="ABC2_membrane_3"/>
    <property type="match status" value="2"/>
</dbReference>
<feature type="transmembrane region" description="Helical" evidence="5">
    <location>
        <begin position="578"/>
        <end position="600"/>
    </location>
</feature>
<evidence type="ECO:0000313" key="8">
    <source>
        <dbReference type="Proteomes" id="UP000698335"/>
    </source>
</evidence>
<feature type="domain" description="ABC-2 type transporter transmembrane" evidence="6">
    <location>
        <begin position="32"/>
        <end position="161"/>
    </location>
</feature>
<dbReference type="PANTHER" id="PTHR43077:SF10">
    <property type="entry name" value="TRANSPORT PERMEASE PROTEIN"/>
    <property type="match status" value="1"/>
</dbReference>
<dbReference type="EMBL" id="JABZGW010000033">
    <property type="protein sequence ID" value="MBF4807357.1"/>
    <property type="molecule type" value="Genomic_DNA"/>
</dbReference>
<proteinExistence type="predicted"/>
<evidence type="ECO:0000313" key="7">
    <source>
        <dbReference type="EMBL" id="MBF4807357.1"/>
    </source>
</evidence>
<dbReference type="NCBIfam" id="TIGR03062">
    <property type="entry name" value="pip_yhgE_Cterm"/>
    <property type="match status" value="1"/>
</dbReference>
<comment type="caution">
    <text evidence="7">The sequence shown here is derived from an EMBL/GenBank/DDBJ whole genome shotgun (WGS) entry which is preliminary data.</text>
</comment>